<dbReference type="PANTHER" id="PTHR30136:SF24">
    <property type="entry name" value="HTH-TYPE TRANSCRIPTIONAL REPRESSOR ALLR"/>
    <property type="match status" value="1"/>
</dbReference>
<dbReference type="AlphaFoldDB" id="A0A3L8P353"/>
<comment type="caution">
    <text evidence="6">The sequence shown here is derived from an EMBL/GenBank/DDBJ whole genome shotgun (WGS) entry which is preliminary data.</text>
</comment>
<dbReference type="InterPro" id="IPR011991">
    <property type="entry name" value="ArsR-like_HTH"/>
</dbReference>
<dbReference type="InterPro" id="IPR029016">
    <property type="entry name" value="GAF-like_dom_sf"/>
</dbReference>
<dbReference type="Pfam" id="PF09339">
    <property type="entry name" value="HTH_IclR"/>
    <property type="match status" value="1"/>
</dbReference>
<dbReference type="InterPro" id="IPR036390">
    <property type="entry name" value="WH_DNA-bd_sf"/>
</dbReference>
<dbReference type="InterPro" id="IPR036388">
    <property type="entry name" value="WH-like_DNA-bd_sf"/>
</dbReference>
<keyword evidence="1" id="KW-0805">Transcription regulation</keyword>
<evidence type="ECO:0000259" key="5">
    <source>
        <dbReference type="PROSITE" id="PS51078"/>
    </source>
</evidence>
<dbReference type="Proteomes" id="UP000281708">
    <property type="component" value="Unassembled WGS sequence"/>
</dbReference>
<dbReference type="EMBL" id="RDBE01000006">
    <property type="protein sequence ID" value="RLV49856.1"/>
    <property type="molecule type" value="Genomic_DNA"/>
</dbReference>
<name>A0A3L8P353_9ACTN</name>
<dbReference type="GO" id="GO:0045892">
    <property type="term" value="P:negative regulation of DNA-templated transcription"/>
    <property type="evidence" value="ECO:0007669"/>
    <property type="project" value="TreeGrafter"/>
</dbReference>
<gene>
    <name evidence="6" type="ORF">D9V37_08185</name>
</gene>
<dbReference type="GO" id="GO:0003677">
    <property type="term" value="F:DNA binding"/>
    <property type="evidence" value="ECO:0007669"/>
    <property type="project" value="UniProtKB-KW"/>
</dbReference>
<dbReference type="OrthoDB" id="4068713at2"/>
<reference evidence="6 7" key="1">
    <citation type="submission" date="2018-10" db="EMBL/GenBank/DDBJ databases">
        <title>Marmoricola sp. 4Q3S-7 whole genome shotgun sequence.</title>
        <authorList>
            <person name="Li F."/>
        </authorList>
    </citation>
    <scope>NUCLEOTIDE SEQUENCE [LARGE SCALE GENOMIC DNA]</scope>
    <source>
        <strain evidence="6 7">4Q3S-7</strain>
    </source>
</reference>
<evidence type="ECO:0000256" key="3">
    <source>
        <dbReference type="ARBA" id="ARBA00023163"/>
    </source>
</evidence>
<dbReference type="Gene3D" id="3.30.450.40">
    <property type="match status" value="1"/>
</dbReference>
<dbReference type="InterPro" id="IPR050707">
    <property type="entry name" value="HTH_MetabolicPath_Reg"/>
</dbReference>
<dbReference type="GO" id="GO:0003700">
    <property type="term" value="F:DNA-binding transcription factor activity"/>
    <property type="evidence" value="ECO:0007669"/>
    <property type="project" value="TreeGrafter"/>
</dbReference>
<evidence type="ECO:0000313" key="6">
    <source>
        <dbReference type="EMBL" id="RLV49856.1"/>
    </source>
</evidence>
<accession>A0A3L8P353</accession>
<keyword evidence="2" id="KW-0238">DNA-binding</keyword>
<evidence type="ECO:0000259" key="4">
    <source>
        <dbReference type="PROSITE" id="PS51077"/>
    </source>
</evidence>
<sequence length="250" mass="26980">MSQSVARALQILGELGEGPRSLDELAARLEVHKSTVLRLLRTLEHDRFVRHDEQHRYSLGSRLFDLGAVALEHHAVRDLALPHLTSLGRTTGGQAVHLAALEGHDAVYLAKVESTSPVRMYSRVGLPAPVHATAVGKVLLADLPARRLDAVLAGLDLAPFTSRTITDAGAFRAELDLVRERGWAEDAMEHEEFVNCIGAPVHDPGGRVVAAVSVSVPTVLLERDGVHDLLPHLLQTTSAIEAAWSGKEPS</sequence>
<dbReference type="PROSITE" id="PS51077">
    <property type="entry name" value="HTH_ICLR"/>
    <property type="match status" value="1"/>
</dbReference>
<evidence type="ECO:0000256" key="1">
    <source>
        <dbReference type="ARBA" id="ARBA00023015"/>
    </source>
</evidence>
<evidence type="ECO:0000313" key="7">
    <source>
        <dbReference type="Proteomes" id="UP000281708"/>
    </source>
</evidence>
<dbReference type="SUPFAM" id="SSF46785">
    <property type="entry name" value="Winged helix' DNA-binding domain"/>
    <property type="match status" value="1"/>
</dbReference>
<protein>
    <submittedName>
        <fullName evidence="6">IclR family transcriptional regulator</fullName>
    </submittedName>
</protein>
<dbReference type="Gene3D" id="1.10.10.10">
    <property type="entry name" value="Winged helix-like DNA-binding domain superfamily/Winged helix DNA-binding domain"/>
    <property type="match status" value="1"/>
</dbReference>
<evidence type="ECO:0000256" key="2">
    <source>
        <dbReference type="ARBA" id="ARBA00023125"/>
    </source>
</evidence>
<proteinExistence type="predicted"/>
<dbReference type="InterPro" id="IPR014757">
    <property type="entry name" value="Tscrpt_reg_IclR_C"/>
</dbReference>
<dbReference type="InterPro" id="IPR005471">
    <property type="entry name" value="Tscrpt_reg_IclR_N"/>
</dbReference>
<dbReference type="PANTHER" id="PTHR30136">
    <property type="entry name" value="HELIX-TURN-HELIX TRANSCRIPTIONAL REGULATOR, ICLR FAMILY"/>
    <property type="match status" value="1"/>
</dbReference>
<dbReference type="SMART" id="SM00346">
    <property type="entry name" value="HTH_ICLR"/>
    <property type="match status" value="1"/>
</dbReference>
<feature type="domain" description="IclR-ED" evidence="5">
    <location>
        <begin position="62"/>
        <end position="246"/>
    </location>
</feature>
<dbReference type="PROSITE" id="PS51078">
    <property type="entry name" value="ICLR_ED"/>
    <property type="match status" value="1"/>
</dbReference>
<dbReference type="RefSeq" id="WP_121805621.1">
    <property type="nucleotide sequence ID" value="NZ_RDBE01000006.1"/>
</dbReference>
<keyword evidence="7" id="KW-1185">Reference proteome</keyword>
<dbReference type="Pfam" id="PF01614">
    <property type="entry name" value="IclR_C"/>
    <property type="match status" value="1"/>
</dbReference>
<organism evidence="6 7">
    <name type="scientific">Nocardioides mangrovicus</name>
    <dbReference type="NCBI Taxonomy" id="2478913"/>
    <lineage>
        <taxon>Bacteria</taxon>
        <taxon>Bacillati</taxon>
        <taxon>Actinomycetota</taxon>
        <taxon>Actinomycetes</taxon>
        <taxon>Propionibacteriales</taxon>
        <taxon>Nocardioidaceae</taxon>
        <taxon>Nocardioides</taxon>
    </lineage>
</organism>
<keyword evidence="3" id="KW-0804">Transcription</keyword>
<feature type="domain" description="HTH iclR-type" evidence="4">
    <location>
        <begin position="2"/>
        <end position="61"/>
    </location>
</feature>
<dbReference type="CDD" id="cd00090">
    <property type="entry name" value="HTH_ARSR"/>
    <property type="match status" value="1"/>
</dbReference>
<dbReference type="SUPFAM" id="SSF55781">
    <property type="entry name" value="GAF domain-like"/>
    <property type="match status" value="1"/>
</dbReference>